<evidence type="ECO:0000313" key="1">
    <source>
        <dbReference type="EMBL" id="MEQ2553670.1"/>
    </source>
</evidence>
<accession>A0ABV1H1W3</accession>
<gene>
    <name evidence="1" type="ORF">WMO37_01390</name>
</gene>
<sequence length="201" mass="23142">MTLTMKSLQEQINELRNEVAVLKAVEKTRKIPAGLSAGDTFKLAGLTWTILDITDKGYMCLADRLEDSMKFDSESNNWVGSQLREYLNTEFIEKITNEIGEENIIAFNRNLLSLDGQDEYGNCEDTVSLLTVDNYRKYRSFIPNTNDWWWLATPWSTKRNDCEYYVTVVSSSGFIDDDYCGCLYGVRPFCIFSSELFESED</sequence>
<protein>
    <recommendedName>
        <fullName evidence="3">C-type lectin domain-containing protein</fullName>
    </recommendedName>
</protein>
<name>A0ABV1H1W3_9FIRM</name>
<reference evidence="1" key="1">
    <citation type="submission" date="2024-03" db="EMBL/GenBank/DDBJ databases">
        <title>Human intestinal bacterial collection.</title>
        <authorList>
            <person name="Pauvert C."/>
            <person name="Hitch T.C.A."/>
            <person name="Clavel T."/>
        </authorList>
    </citation>
    <scope>NUCLEOTIDE SEQUENCE [LARGE SCALE GENOMIC DNA]</scope>
    <source>
        <strain evidence="1">CLA-AA-H89B</strain>
    </source>
</reference>
<comment type="caution">
    <text evidence="1">The sequence shown here is derived from an EMBL/GenBank/DDBJ whole genome shotgun (WGS) entry which is preliminary data.</text>
</comment>
<dbReference type="EMBL" id="JBBMFS010000001">
    <property type="protein sequence ID" value="MEQ2553670.1"/>
    <property type="molecule type" value="Genomic_DNA"/>
</dbReference>
<dbReference type="Proteomes" id="UP001546774">
    <property type="component" value="Unassembled WGS sequence"/>
</dbReference>
<evidence type="ECO:0000313" key="2">
    <source>
        <dbReference type="Proteomes" id="UP001546774"/>
    </source>
</evidence>
<evidence type="ECO:0008006" key="3">
    <source>
        <dbReference type="Google" id="ProtNLM"/>
    </source>
</evidence>
<proteinExistence type="predicted"/>
<organism evidence="1 2">
    <name type="scientific">Lachnospira intestinalis</name>
    <dbReference type="NCBI Taxonomy" id="3133158"/>
    <lineage>
        <taxon>Bacteria</taxon>
        <taxon>Bacillati</taxon>
        <taxon>Bacillota</taxon>
        <taxon>Clostridia</taxon>
        <taxon>Lachnospirales</taxon>
        <taxon>Lachnospiraceae</taxon>
        <taxon>Lachnospira</taxon>
    </lineage>
</organism>
<keyword evidence="2" id="KW-1185">Reference proteome</keyword>